<dbReference type="EMBL" id="FR824157">
    <property type="protein sequence ID" value="CCA21131.1"/>
    <property type="molecule type" value="Genomic_DNA"/>
</dbReference>
<organism evidence="7">
    <name type="scientific">Albugo laibachii Nc14</name>
    <dbReference type="NCBI Taxonomy" id="890382"/>
    <lineage>
        <taxon>Eukaryota</taxon>
        <taxon>Sar</taxon>
        <taxon>Stramenopiles</taxon>
        <taxon>Oomycota</taxon>
        <taxon>Peronosporomycetes</taxon>
        <taxon>Albuginales</taxon>
        <taxon>Albuginaceae</taxon>
        <taxon>Albugo</taxon>
    </lineage>
</organism>
<proteinExistence type="inferred from homology"/>
<feature type="region of interest" description="Disordered" evidence="5">
    <location>
        <begin position="862"/>
        <end position="882"/>
    </location>
</feature>
<dbReference type="InterPro" id="IPR002355">
    <property type="entry name" value="Cu_oxidase_Cu_BS"/>
</dbReference>
<dbReference type="PROSITE" id="PS51253">
    <property type="entry name" value="HTH_CENPB"/>
    <property type="match status" value="1"/>
</dbReference>
<dbReference type="PROSITE" id="PS00080">
    <property type="entry name" value="MULTICOPPER_OXIDASE2"/>
    <property type="match status" value="1"/>
</dbReference>
<evidence type="ECO:0000256" key="5">
    <source>
        <dbReference type="SAM" id="MobiDB-lite"/>
    </source>
</evidence>
<dbReference type="GO" id="GO:0003677">
    <property type="term" value="F:DNA binding"/>
    <property type="evidence" value="ECO:0007669"/>
    <property type="project" value="UniProtKB-KW"/>
</dbReference>
<dbReference type="PANTHER" id="PTHR11709">
    <property type="entry name" value="MULTI-COPPER OXIDASE"/>
    <property type="match status" value="1"/>
</dbReference>
<dbReference type="GO" id="GO:0016491">
    <property type="term" value="F:oxidoreductase activity"/>
    <property type="evidence" value="ECO:0007669"/>
    <property type="project" value="UniProtKB-KW"/>
</dbReference>
<dbReference type="Pfam" id="PF07731">
    <property type="entry name" value="Cu-oxidase_2"/>
    <property type="match status" value="1"/>
</dbReference>
<dbReference type="HOGENOM" id="CLU_295011_0_0_1"/>
<dbReference type="InterPro" id="IPR011707">
    <property type="entry name" value="Cu-oxidase-like_N"/>
</dbReference>
<sequence>MSSRNSSEAPVVTRVAISYEQKHRIFMHWQKHTTMLGFQMQQWTQEQLGTTLRCSTPQRIKNMDASLFMSINPSRKKPRSVNFPLFEKAPIEFILAKQDVICLLDGLILEKALRLRVQLKINESELQPSNGWLSKFKEKNSIRSVLFMVRVEACASRRSLCPLLTCDSPRETDPWYLLRPRKDLALKAVAARPDDTPCFDSLRAYGADRPDESSLSPFIHETYRSYSSDSDPQTFFFDPNTAYSDLESFYQKTDLVACFSTTSNPFVELEAGIAFLTCTESIINLSDSDSEDEENLPIENQSILTWQKACNLFENTLEHAEIGYGNPSVILPREYAHIALESQVRAKREHLQHKRMVKKNDSNLTSDKHSEENDGNAAKAAVNSKMLCYNMRVYGVRRKNVFMNIGSWSYAFNEVQRKLLPSILLRIPSLHVSNSHNEAQYDNRRKASAQNLDHLRQPQIIESDCVKQWKLMTPSSQNYTKERRGRPVIFQTTPSELHVTLVVDVERFESTYVSFTTRTYNGSIPAPTIKVCPGDRLVLHIYNKLGQGHENRTNVHVHGLHVSPEENHDNVLINITPGKDRIYDYRIRQDHPSGTFWYHPHSRGIVNSQISGMMAGMLVIVDRPGNFPKELARMEDLVMLLQGICVEHCHNEHDSIVNALRNDYGEEKREGMDAGFDVDLDVRGPSPLNDTSLVHVYVNGQYAPSLQMKVGEWKRLRFLNALANNVVELVAPNCEMHILGKDGIYRSGEPILRDVVILPPGGRADVTLRCTEAGTFFMGTESNPSRNKLLGMVNSHRAPTQKIVVLLVEDDTNKEFEDWELPAQLPQLAQYMDSRADFPSRLVKARNKYNYEFSIWSDDKSSMAGDSGMSGKSGMSGETGVSGKPGMAGMAGMHYGVNQKRLSPQYINHSMIGDELQEWRLSIRMYGKDCEAAETNPSDRMTSCHQMNHPFHIHSTHFQIVNKTEGFDPDDLLYEIGEWRDTVPLYNSELTIHFTPRSHMIGNVLTHCHISAHADKGMGQMVQVRER</sequence>
<dbReference type="InterPro" id="IPR011706">
    <property type="entry name" value="Cu-oxidase_C"/>
</dbReference>
<keyword evidence="4" id="KW-0238">DNA-binding</keyword>
<dbReference type="PANTHER" id="PTHR11709:SF518">
    <property type="entry name" value="MULTICOPPER OXIDASE"/>
    <property type="match status" value="1"/>
</dbReference>
<reference evidence="7" key="2">
    <citation type="submission" date="2011-02" db="EMBL/GenBank/DDBJ databases">
        <authorList>
            <person name="MacLean D."/>
        </authorList>
    </citation>
    <scope>NUCLEOTIDE SEQUENCE</scope>
</reference>
<comment type="similarity">
    <text evidence="1">Belongs to the multicopper oxidase family.</text>
</comment>
<protein>
    <submittedName>
        <fullName evidence="7">Uncharacterized protein AlNc14C112G6433</fullName>
    </submittedName>
</protein>
<dbReference type="Pfam" id="PF07732">
    <property type="entry name" value="Cu-oxidase_3"/>
    <property type="match status" value="1"/>
</dbReference>
<evidence type="ECO:0000256" key="3">
    <source>
        <dbReference type="ARBA" id="ARBA00023002"/>
    </source>
</evidence>
<feature type="compositionally biased region" description="Basic and acidic residues" evidence="5">
    <location>
        <begin position="358"/>
        <end position="372"/>
    </location>
</feature>
<feature type="domain" description="HTH CENPB-type" evidence="6">
    <location>
        <begin position="74"/>
        <end position="146"/>
    </location>
</feature>
<feature type="region of interest" description="Disordered" evidence="5">
    <location>
        <begin position="349"/>
        <end position="377"/>
    </location>
</feature>
<dbReference type="InterPro" id="IPR008972">
    <property type="entry name" value="Cupredoxin"/>
</dbReference>
<keyword evidence="2" id="KW-0479">Metal-binding</keyword>
<evidence type="ECO:0000256" key="4">
    <source>
        <dbReference type="ARBA" id="ARBA00023125"/>
    </source>
</evidence>
<dbReference type="Gene3D" id="1.10.10.60">
    <property type="entry name" value="Homeodomain-like"/>
    <property type="match status" value="1"/>
</dbReference>
<dbReference type="AlphaFoldDB" id="F0WIP0"/>
<evidence type="ECO:0000313" key="7">
    <source>
        <dbReference type="EMBL" id="CCA21131.1"/>
    </source>
</evidence>
<dbReference type="InterPro" id="IPR045087">
    <property type="entry name" value="Cu-oxidase_fam"/>
</dbReference>
<accession>F0WIP0</accession>
<dbReference type="GO" id="GO:0005507">
    <property type="term" value="F:copper ion binding"/>
    <property type="evidence" value="ECO:0007669"/>
    <property type="project" value="InterPro"/>
</dbReference>
<dbReference type="CDD" id="cd13853">
    <property type="entry name" value="CuRO_1_Tth-MCO_like"/>
    <property type="match status" value="1"/>
</dbReference>
<reference evidence="7" key="1">
    <citation type="journal article" date="2011" name="PLoS Biol.">
        <title>Gene gain and loss during evolution of obligate parasitism in the white rust pathogen of Arabidopsis thaliana.</title>
        <authorList>
            <person name="Kemen E."/>
            <person name="Gardiner A."/>
            <person name="Schultz-Larsen T."/>
            <person name="Kemen A.C."/>
            <person name="Balmuth A.L."/>
            <person name="Robert-Seilaniantz A."/>
            <person name="Bailey K."/>
            <person name="Holub E."/>
            <person name="Studholme D.J."/>
            <person name="Maclean D."/>
            <person name="Jones J.D."/>
        </authorList>
    </citation>
    <scope>NUCLEOTIDE SEQUENCE</scope>
</reference>
<gene>
    <name evidence="7" type="primary">AlNc14C112G6433</name>
    <name evidence="7" type="ORF">ALNC14_072740</name>
</gene>
<keyword evidence="3" id="KW-0560">Oxidoreductase</keyword>
<dbReference type="InterPro" id="IPR006600">
    <property type="entry name" value="HTH_CenpB_DNA-bd_dom"/>
</dbReference>
<feature type="compositionally biased region" description="Low complexity" evidence="5">
    <location>
        <begin position="862"/>
        <end position="876"/>
    </location>
</feature>
<dbReference type="Gene3D" id="2.60.40.420">
    <property type="entry name" value="Cupredoxins - blue copper proteins"/>
    <property type="match status" value="3"/>
</dbReference>
<evidence type="ECO:0000256" key="2">
    <source>
        <dbReference type="ARBA" id="ARBA00022723"/>
    </source>
</evidence>
<evidence type="ECO:0000259" key="6">
    <source>
        <dbReference type="PROSITE" id="PS51253"/>
    </source>
</evidence>
<dbReference type="SUPFAM" id="SSF49503">
    <property type="entry name" value="Cupredoxins"/>
    <property type="match status" value="3"/>
</dbReference>
<evidence type="ECO:0000256" key="1">
    <source>
        <dbReference type="ARBA" id="ARBA00010609"/>
    </source>
</evidence>
<name>F0WIP0_9STRA</name>